<dbReference type="PRINTS" id="PR01840">
    <property type="entry name" value="TATCFAMILY"/>
</dbReference>
<keyword evidence="4 5" id="KW-0472">Membrane</keyword>
<feature type="transmembrane region" description="Helical" evidence="5">
    <location>
        <begin position="31"/>
        <end position="52"/>
    </location>
</feature>
<evidence type="ECO:0000256" key="2">
    <source>
        <dbReference type="ARBA" id="ARBA00022692"/>
    </source>
</evidence>
<comment type="caution">
    <text evidence="5">Lacks conserved residue(s) required for the propagation of feature annotation.</text>
</comment>
<dbReference type="PANTHER" id="PTHR30371">
    <property type="entry name" value="SEC-INDEPENDENT PROTEIN TRANSLOCASE PROTEIN TATC"/>
    <property type="match status" value="1"/>
</dbReference>
<keyword evidence="7" id="KW-1185">Reference proteome</keyword>
<evidence type="ECO:0000313" key="7">
    <source>
        <dbReference type="Proteomes" id="UP001059295"/>
    </source>
</evidence>
<organism evidence="6 7">
    <name type="scientific">Alistipes ihumii AP11</name>
    <dbReference type="NCBI Taxonomy" id="1211813"/>
    <lineage>
        <taxon>Bacteria</taxon>
        <taxon>Pseudomonadati</taxon>
        <taxon>Bacteroidota</taxon>
        <taxon>Bacteroidia</taxon>
        <taxon>Bacteroidales</taxon>
        <taxon>Rikenellaceae</taxon>
        <taxon>Alistipes</taxon>
    </lineage>
</organism>
<comment type="function">
    <text evidence="5">Part of the twin-arginine translocation (Tat) system that transports large folded proteins containing a characteristic twin-arginine motif in their signal peptide across membranes.</text>
</comment>
<dbReference type="PANTHER" id="PTHR30371:SF0">
    <property type="entry name" value="SEC-INDEPENDENT PROTEIN TRANSLOCASE PROTEIN TATC, CHLOROPLASTIC-RELATED"/>
    <property type="match status" value="1"/>
</dbReference>
<evidence type="ECO:0000256" key="1">
    <source>
        <dbReference type="ARBA" id="ARBA00004141"/>
    </source>
</evidence>
<gene>
    <name evidence="5 6" type="primary">tatC</name>
    <name evidence="6" type="ORF">NQ491_05030</name>
</gene>
<keyword evidence="5" id="KW-0811">Translocation</keyword>
<dbReference type="GeneID" id="82891074"/>
<dbReference type="NCBIfam" id="TIGR00945">
    <property type="entry name" value="tatC"/>
    <property type="match status" value="1"/>
</dbReference>
<sequence length="277" mass="31175">MTDKLEKSSDNEMTFFEHVAALRPHLLRGGLALFVIMIAAFLSKRFIIDVLLMGPQSPDFPTNRILCHISHRLLGDATLCINSIKLNMINTALGGQFNLHMQISMVTGVVLAVPYLLWELWRFVAPALTDYERYKSRMFVFYVSLCFFTGLLFGYFLIVPLSINFLAGYQASPDIANMIDVKSYLSTVLTVSVSCAIVFQLPLLIYFLARMGLVTAAFLRKNRRYAIVILTIISAVITPPDVFSLFLVIVPLYSLYEVSILLAARVERAKAREEAEA</sequence>
<evidence type="ECO:0000313" key="6">
    <source>
        <dbReference type="EMBL" id="UWN58138.1"/>
    </source>
</evidence>
<dbReference type="RefSeq" id="WP_019246506.1">
    <property type="nucleotide sequence ID" value="NZ_CAPH01000017.1"/>
</dbReference>
<keyword evidence="5" id="KW-1003">Cell membrane</keyword>
<dbReference type="Proteomes" id="UP001059295">
    <property type="component" value="Chromosome"/>
</dbReference>
<protein>
    <recommendedName>
        <fullName evidence="5">Sec-independent protein translocase protein TatC</fullName>
    </recommendedName>
</protein>
<evidence type="ECO:0000256" key="3">
    <source>
        <dbReference type="ARBA" id="ARBA00022989"/>
    </source>
</evidence>
<dbReference type="InterPro" id="IPR002033">
    <property type="entry name" value="TatC"/>
</dbReference>
<reference evidence="6" key="1">
    <citation type="journal article" date="2022" name="Cell">
        <title>Design, construction, and in vivo augmentation of a complex gut microbiome.</title>
        <authorList>
            <person name="Cheng A.G."/>
            <person name="Ho P.Y."/>
            <person name="Aranda-Diaz A."/>
            <person name="Jain S."/>
            <person name="Yu F.B."/>
            <person name="Meng X."/>
            <person name="Wang M."/>
            <person name="Iakiviak M."/>
            <person name="Nagashima K."/>
            <person name="Zhao A."/>
            <person name="Murugkar P."/>
            <person name="Patil A."/>
            <person name="Atabakhsh K."/>
            <person name="Weakley A."/>
            <person name="Yan J."/>
            <person name="Brumbaugh A.R."/>
            <person name="Higginbottom S."/>
            <person name="Dimas A."/>
            <person name="Shiver A.L."/>
            <person name="Deutschbauer A."/>
            <person name="Neff N."/>
            <person name="Sonnenburg J.L."/>
            <person name="Huang K.C."/>
            <person name="Fischbach M.A."/>
        </authorList>
    </citation>
    <scope>NUCLEOTIDE SEQUENCE</scope>
    <source>
        <strain evidence="6">AP11</strain>
    </source>
</reference>
<feature type="transmembrane region" description="Helical" evidence="5">
    <location>
        <begin position="183"/>
        <end position="209"/>
    </location>
</feature>
<proteinExistence type="inferred from homology"/>
<name>A0ABY5V1Q5_9BACT</name>
<comment type="similarity">
    <text evidence="5">Belongs to the TatC family.</text>
</comment>
<evidence type="ECO:0000256" key="5">
    <source>
        <dbReference type="HAMAP-Rule" id="MF_00902"/>
    </source>
</evidence>
<comment type="subunit">
    <text evidence="5">Forms a complex with TatA.</text>
</comment>
<dbReference type="Pfam" id="PF00902">
    <property type="entry name" value="TatC"/>
    <property type="match status" value="1"/>
</dbReference>
<feature type="transmembrane region" description="Helical" evidence="5">
    <location>
        <begin position="99"/>
        <end position="118"/>
    </location>
</feature>
<dbReference type="HAMAP" id="MF_00902">
    <property type="entry name" value="TatC"/>
    <property type="match status" value="1"/>
</dbReference>
<accession>A0ABY5V1Q5</accession>
<comment type="subcellular location">
    <subcellularLocation>
        <location evidence="5">Cell membrane</location>
        <topology evidence="5">Multi-pass membrane protein</topology>
    </subcellularLocation>
    <subcellularLocation>
        <location evidence="1">Membrane</location>
        <topology evidence="1">Multi-pass membrane protein</topology>
    </subcellularLocation>
</comment>
<dbReference type="EMBL" id="CP102294">
    <property type="protein sequence ID" value="UWN58138.1"/>
    <property type="molecule type" value="Genomic_DNA"/>
</dbReference>
<feature type="transmembrane region" description="Helical" evidence="5">
    <location>
        <begin position="139"/>
        <end position="163"/>
    </location>
</feature>
<keyword evidence="5" id="KW-0813">Transport</keyword>
<evidence type="ECO:0000256" key="4">
    <source>
        <dbReference type="ARBA" id="ARBA00023136"/>
    </source>
</evidence>
<keyword evidence="2 5" id="KW-0812">Transmembrane</keyword>
<keyword evidence="5" id="KW-0653">Protein transport</keyword>
<keyword evidence="3 5" id="KW-1133">Transmembrane helix</keyword>